<evidence type="ECO:0000256" key="3">
    <source>
        <dbReference type="ARBA" id="ARBA00011738"/>
    </source>
</evidence>
<comment type="subunit">
    <text evidence="3">Homodimer.</text>
</comment>
<dbReference type="OrthoDB" id="9766445at2"/>
<keyword evidence="4 8" id="KW-0032">Aminotransferase</keyword>
<dbReference type="GO" id="GO:0004838">
    <property type="term" value="F:L-tyrosine-2-oxoglutarate transaminase activity"/>
    <property type="evidence" value="ECO:0007669"/>
    <property type="project" value="TreeGrafter"/>
</dbReference>
<feature type="domain" description="Aminotransferase class I/classII large" evidence="7">
    <location>
        <begin position="27"/>
        <end position="387"/>
    </location>
</feature>
<evidence type="ECO:0000256" key="2">
    <source>
        <dbReference type="ARBA" id="ARBA00007441"/>
    </source>
</evidence>
<keyword evidence="5 8" id="KW-0808">Transferase</keyword>
<evidence type="ECO:0000256" key="4">
    <source>
        <dbReference type="ARBA" id="ARBA00022576"/>
    </source>
</evidence>
<gene>
    <name evidence="8" type="primary">tyrB</name>
    <name evidence="8" type="ORF">NCTC10717_01025</name>
</gene>
<dbReference type="EMBL" id="UHIA01000004">
    <property type="protein sequence ID" value="SUO96479.1"/>
    <property type="molecule type" value="Genomic_DNA"/>
</dbReference>
<evidence type="ECO:0000313" key="8">
    <source>
        <dbReference type="EMBL" id="SUO96479.1"/>
    </source>
</evidence>
<accession>A0A380MV70</accession>
<sequence length="396" mass="43594">MFREIQQLPDDPILRLSQLCRDDARSHKIDVGVGIFIDEQGNTPVMRAVKAAEQRVWESQSTKKYQPLSGNPEFNAAMGKLVLGDAFDGARMRVNQSTGGTGALRVIGEVIAAVQPEATLWIPDPTWGNHMAVFTAAGVKFDRYPYLDPETCEVARDKVFAALAQLGDKDCVLLHGCCHNPSGADFSREDWEKIAQLANEKGFVPIIDFAYLGLGENLEDDAWGVRHVVKNVPQALIAVSCSKNFGLYRDRSGVIISVAENAEQVSALQTQVNAATRTTVSMSPDHPAAIVATILNDAALKADWEQELADMCGFIRSRREKLQAAMADAGGRDWSFITRHHGMFSLLPLGAERVQILREEFAIYMVGTGRINLAGLRNDDMIRYFAESVKTVLART</sequence>
<dbReference type="EC" id="2.6.1.57" evidence="8"/>
<dbReference type="InterPro" id="IPR015422">
    <property type="entry name" value="PyrdxlP-dep_Trfase_small"/>
</dbReference>
<evidence type="ECO:0000256" key="6">
    <source>
        <dbReference type="ARBA" id="ARBA00022898"/>
    </source>
</evidence>
<dbReference type="GO" id="GO:0042802">
    <property type="term" value="F:identical protein binding"/>
    <property type="evidence" value="ECO:0007669"/>
    <property type="project" value="TreeGrafter"/>
</dbReference>
<comment type="cofactor">
    <cofactor evidence="1">
        <name>pyridoxal 5'-phosphate</name>
        <dbReference type="ChEBI" id="CHEBI:597326"/>
    </cofactor>
</comment>
<dbReference type="GO" id="GO:0030170">
    <property type="term" value="F:pyridoxal phosphate binding"/>
    <property type="evidence" value="ECO:0007669"/>
    <property type="project" value="InterPro"/>
</dbReference>
<dbReference type="PANTHER" id="PTHR11879:SF22">
    <property type="entry name" value="ASPARTATE AMINOTRANSFERASE, MITOCHONDRIAL"/>
    <property type="match status" value="1"/>
</dbReference>
<dbReference type="SUPFAM" id="SSF53383">
    <property type="entry name" value="PLP-dependent transferases"/>
    <property type="match status" value="1"/>
</dbReference>
<dbReference type="GO" id="GO:0004069">
    <property type="term" value="F:L-aspartate:2-oxoglutarate aminotransferase activity"/>
    <property type="evidence" value="ECO:0007669"/>
    <property type="project" value="TreeGrafter"/>
</dbReference>
<dbReference type="InterPro" id="IPR000796">
    <property type="entry name" value="Asp_trans"/>
</dbReference>
<dbReference type="Pfam" id="PF00155">
    <property type="entry name" value="Aminotran_1_2"/>
    <property type="match status" value="1"/>
</dbReference>
<dbReference type="Gene3D" id="3.40.640.10">
    <property type="entry name" value="Type I PLP-dependent aspartate aminotransferase-like (Major domain)"/>
    <property type="match status" value="1"/>
</dbReference>
<dbReference type="PANTHER" id="PTHR11879">
    <property type="entry name" value="ASPARTATE AMINOTRANSFERASE"/>
    <property type="match status" value="1"/>
</dbReference>
<evidence type="ECO:0000256" key="5">
    <source>
        <dbReference type="ARBA" id="ARBA00022679"/>
    </source>
</evidence>
<proteinExistence type="inferred from homology"/>
<dbReference type="GO" id="GO:0005829">
    <property type="term" value="C:cytosol"/>
    <property type="evidence" value="ECO:0007669"/>
    <property type="project" value="TreeGrafter"/>
</dbReference>
<dbReference type="GO" id="GO:0033585">
    <property type="term" value="P:L-phenylalanine biosynthetic process from chorismate via phenylpyruvate"/>
    <property type="evidence" value="ECO:0007669"/>
    <property type="project" value="TreeGrafter"/>
</dbReference>
<dbReference type="InterPro" id="IPR015421">
    <property type="entry name" value="PyrdxlP-dep_Trfase_major"/>
</dbReference>
<evidence type="ECO:0000313" key="9">
    <source>
        <dbReference type="Proteomes" id="UP000254575"/>
    </source>
</evidence>
<dbReference type="CDD" id="cd00609">
    <property type="entry name" value="AAT_like"/>
    <property type="match status" value="1"/>
</dbReference>
<protein>
    <submittedName>
        <fullName evidence="8">Aromatic-amino-acid aminotransferase</fullName>
        <ecNumber evidence="8">2.6.1.57</ecNumber>
    </submittedName>
</protein>
<dbReference type="Gene3D" id="3.90.1150.10">
    <property type="entry name" value="Aspartate Aminotransferase, domain 1"/>
    <property type="match status" value="1"/>
</dbReference>
<evidence type="ECO:0000259" key="7">
    <source>
        <dbReference type="Pfam" id="PF00155"/>
    </source>
</evidence>
<reference evidence="8 9" key="1">
    <citation type="submission" date="2018-06" db="EMBL/GenBank/DDBJ databases">
        <authorList>
            <consortium name="Pathogen Informatics"/>
            <person name="Doyle S."/>
        </authorList>
    </citation>
    <scope>NUCLEOTIDE SEQUENCE [LARGE SCALE GENOMIC DNA]</scope>
    <source>
        <strain evidence="8 9">NCTC10717</strain>
    </source>
</reference>
<dbReference type="InterPro" id="IPR004839">
    <property type="entry name" value="Aminotransferase_I/II_large"/>
</dbReference>
<keyword evidence="9" id="KW-1185">Reference proteome</keyword>
<dbReference type="InterPro" id="IPR015424">
    <property type="entry name" value="PyrdxlP-dep_Trfase"/>
</dbReference>
<dbReference type="RefSeq" id="WP_115218288.1">
    <property type="nucleotide sequence ID" value="NZ_UHIA01000004.1"/>
</dbReference>
<keyword evidence="6" id="KW-0663">Pyridoxal phosphate</keyword>
<dbReference type="AlphaFoldDB" id="A0A380MV70"/>
<dbReference type="NCBIfam" id="NF006719">
    <property type="entry name" value="PRK09257.1"/>
    <property type="match status" value="1"/>
</dbReference>
<comment type="similarity">
    <text evidence="2">Belongs to the class-I pyridoxal-phosphate-dependent aminotransferase family.</text>
</comment>
<name>A0A380MV70_9GAMM</name>
<organism evidence="8 9">
    <name type="scientific">Suttonella indologenes</name>
    <dbReference type="NCBI Taxonomy" id="13276"/>
    <lineage>
        <taxon>Bacteria</taxon>
        <taxon>Pseudomonadati</taxon>
        <taxon>Pseudomonadota</taxon>
        <taxon>Gammaproteobacteria</taxon>
        <taxon>Cardiobacteriales</taxon>
        <taxon>Cardiobacteriaceae</taxon>
        <taxon>Suttonella</taxon>
    </lineage>
</organism>
<dbReference type="PRINTS" id="PR00799">
    <property type="entry name" value="TRANSAMINASE"/>
</dbReference>
<dbReference type="Proteomes" id="UP000254575">
    <property type="component" value="Unassembled WGS sequence"/>
</dbReference>
<evidence type="ECO:0000256" key="1">
    <source>
        <dbReference type="ARBA" id="ARBA00001933"/>
    </source>
</evidence>